<dbReference type="EMBL" id="DXBC01000068">
    <property type="protein sequence ID" value="HIZ79040.1"/>
    <property type="molecule type" value="Genomic_DNA"/>
</dbReference>
<evidence type="ECO:0000313" key="7">
    <source>
        <dbReference type="Proteomes" id="UP000824101"/>
    </source>
</evidence>
<keyword evidence="3" id="KW-0808">Transferase</keyword>
<dbReference type="SUPFAM" id="SSF53448">
    <property type="entry name" value="Nucleotide-diphospho-sugar transferases"/>
    <property type="match status" value="1"/>
</dbReference>
<evidence type="ECO:0000259" key="5">
    <source>
        <dbReference type="Pfam" id="PF13632"/>
    </source>
</evidence>
<dbReference type="InterPro" id="IPR029044">
    <property type="entry name" value="Nucleotide-diphossugar_trans"/>
</dbReference>
<name>A0A9D2K4P9_9FIRM</name>
<feature type="transmembrane region" description="Helical" evidence="4">
    <location>
        <begin position="345"/>
        <end position="363"/>
    </location>
</feature>
<keyword evidence="4" id="KW-0812">Transmembrane</keyword>
<accession>A0A9D2K4P9</accession>
<protein>
    <submittedName>
        <fullName evidence="6">Glycosyltransferase family 2 protein</fullName>
    </submittedName>
</protein>
<evidence type="ECO:0000313" key="6">
    <source>
        <dbReference type="EMBL" id="HIZ79040.1"/>
    </source>
</evidence>
<dbReference type="GO" id="GO:0016757">
    <property type="term" value="F:glycosyltransferase activity"/>
    <property type="evidence" value="ECO:0007669"/>
    <property type="project" value="UniProtKB-KW"/>
</dbReference>
<dbReference type="PANTHER" id="PTHR43630">
    <property type="entry name" value="POLY-BETA-1,6-N-ACETYL-D-GLUCOSAMINE SYNTHASE"/>
    <property type="match status" value="1"/>
</dbReference>
<proteinExistence type="inferred from homology"/>
<dbReference type="CDD" id="cd06438">
    <property type="entry name" value="EpsO_like"/>
    <property type="match status" value="1"/>
</dbReference>
<reference evidence="6" key="2">
    <citation type="submission" date="2021-04" db="EMBL/GenBank/DDBJ databases">
        <authorList>
            <person name="Gilroy R."/>
        </authorList>
    </citation>
    <scope>NUCLEOTIDE SEQUENCE</scope>
    <source>
        <strain evidence="6">ChiBcec1-1093</strain>
    </source>
</reference>
<reference evidence="6" key="1">
    <citation type="journal article" date="2021" name="PeerJ">
        <title>Extensive microbial diversity within the chicken gut microbiome revealed by metagenomics and culture.</title>
        <authorList>
            <person name="Gilroy R."/>
            <person name="Ravi A."/>
            <person name="Getino M."/>
            <person name="Pursley I."/>
            <person name="Horton D.L."/>
            <person name="Alikhan N.F."/>
            <person name="Baker D."/>
            <person name="Gharbi K."/>
            <person name="Hall N."/>
            <person name="Watson M."/>
            <person name="Adriaenssens E.M."/>
            <person name="Foster-Nyarko E."/>
            <person name="Jarju S."/>
            <person name="Secka A."/>
            <person name="Antonio M."/>
            <person name="Oren A."/>
            <person name="Chaudhuri R.R."/>
            <person name="La Ragione R."/>
            <person name="Hildebrand F."/>
            <person name="Pallen M.J."/>
        </authorList>
    </citation>
    <scope>NUCLEOTIDE SEQUENCE</scope>
    <source>
        <strain evidence="6">ChiBcec1-1093</strain>
    </source>
</reference>
<feature type="transmembrane region" description="Helical" evidence="4">
    <location>
        <begin position="12"/>
        <end position="32"/>
    </location>
</feature>
<dbReference type="PANTHER" id="PTHR43630:SF1">
    <property type="entry name" value="POLY-BETA-1,6-N-ACETYL-D-GLUCOSAMINE SYNTHASE"/>
    <property type="match status" value="1"/>
</dbReference>
<gene>
    <name evidence="6" type="ORF">IAA17_04570</name>
</gene>
<comment type="similarity">
    <text evidence="1">Belongs to the glycosyltransferase 2 family.</text>
</comment>
<feature type="transmembrane region" description="Helical" evidence="4">
    <location>
        <begin position="383"/>
        <end position="405"/>
    </location>
</feature>
<dbReference type="Proteomes" id="UP000824101">
    <property type="component" value="Unassembled WGS sequence"/>
</dbReference>
<evidence type="ECO:0000256" key="1">
    <source>
        <dbReference type="ARBA" id="ARBA00006739"/>
    </source>
</evidence>
<sequence length="433" mass="48531">MNEFTQSFNTAIAVLLTLLYLYQLGYLLIGIVQKKMASRRAEPARQHRYAAIISARNEANVIGGLIKSLKDQNYPEELLDIYVIADNCTDNTAQVAADAGAIVYRRFNRLQVGKGYALNYLFGLLTEEGKNNYDGYFVFDADNYVDPNFVKEMNAVFDTGKYAALTSYRNSKNFGANWISAGYGLWFLREARFLNAPRMAVGASCAISGTGFLVSGDLIRENGGWPFHLLTEDIEFSVNCALQGKVIGYCENAVIYDEQPVTFKQSWDQRLRWSKGFYQIDYHYGLSLLKGVFSGGRKGFSCYDMFMTVAPGMFLTLAAILINLIMLTACATLPTAEAQIVIEECLGFIGRTILAFYLGLLMYGAVTTITEWRAIQIPAAKKFLYLFTFPIFMFTYVPISAVALVKKVEWKPIYHGTDCGSFVPANRKKELSI</sequence>
<dbReference type="AlphaFoldDB" id="A0A9D2K4P9"/>
<feature type="transmembrane region" description="Helical" evidence="4">
    <location>
        <begin position="313"/>
        <end position="333"/>
    </location>
</feature>
<dbReference type="Pfam" id="PF13632">
    <property type="entry name" value="Glyco_trans_2_3"/>
    <property type="match status" value="1"/>
</dbReference>
<dbReference type="InterPro" id="IPR001173">
    <property type="entry name" value="Glyco_trans_2-like"/>
</dbReference>
<keyword evidence="4" id="KW-0472">Membrane</keyword>
<dbReference type="Gene3D" id="3.90.550.10">
    <property type="entry name" value="Spore Coat Polysaccharide Biosynthesis Protein SpsA, Chain A"/>
    <property type="match status" value="1"/>
</dbReference>
<comment type="caution">
    <text evidence="6">The sequence shown here is derived from an EMBL/GenBank/DDBJ whole genome shotgun (WGS) entry which is preliminary data.</text>
</comment>
<keyword evidence="4" id="KW-1133">Transmembrane helix</keyword>
<organism evidence="6 7">
    <name type="scientific">Candidatus Lachnoclostridium stercorigallinarum</name>
    <dbReference type="NCBI Taxonomy" id="2838634"/>
    <lineage>
        <taxon>Bacteria</taxon>
        <taxon>Bacillati</taxon>
        <taxon>Bacillota</taxon>
        <taxon>Clostridia</taxon>
        <taxon>Lachnospirales</taxon>
        <taxon>Lachnospiraceae</taxon>
    </lineage>
</organism>
<evidence type="ECO:0000256" key="4">
    <source>
        <dbReference type="SAM" id="Phobius"/>
    </source>
</evidence>
<evidence type="ECO:0000256" key="3">
    <source>
        <dbReference type="ARBA" id="ARBA00022679"/>
    </source>
</evidence>
<evidence type="ECO:0000256" key="2">
    <source>
        <dbReference type="ARBA" id="ARBA00022676"/>
    </source>
</evidence>
<keyword evidence="2" id="KW-0328">Glycosyltransferase</keyword>
<feature type="domain" description="Glycosyltransferase 2-like" evidence="5">
    <location>
        <begin position="138"/>
        <end position="326"/>
    </location>
</feature>